<keyword evidence="17" id="KW-1185">Reference proteome</keyword>
<keyword evidence="12" id="KW-0472">Membrane</keyword>
<dbReference type="InterPro" id="IPR056337">
    <property type="entry name" value="LHD_YVC1"/>
</dbReference>
<dbReference type="GO" id="GO:0030599">
    <property type="term" value="F:pectinesterase activity"/>
    <property type="evidence" value="ECO:0007669"/>
    <property type="project" value="UniProtKB-EC"/>
</dbReference>
<evidence type="ECO:0000256" key="11">
    <source>
        <dbReference type="SAM" id="MobiDB-lite"/>
    </source>
</evidence>
<evidence type="ECO:0000313" key="16">
    <source>
        <dbReference type="EMBL" id="KAF9870754.1"/>
    </source>
</evidence>
<dbReference type="PANTHER" id="PTHR35859">
    <property type="entry name" value="NONSELECTIVE CATION CHANNEL PROTEIN"/>
    <property type="match status" value="1"/>
</dbReference>
<dbReference type="SUPFAM" id="SSF51126">
    <property type="entry name" value="Pectin lyase-like"/>
    <property type="match status" value="1"/>
</dbReference>
<keyword evidence="7" id="KW-0378">Hydrolase</keyword>
<dbReference type="InterPro" id="IPR056336">
    <property type="entry name" value="YVC1_C"/>
</dbReference>
<dbReference type="Proteomes" id="UP000781932">
    <property type="component" value="Unassembled WGS sequence"/>
</dbReference>
<dbReference type="EMBL" id="JAATWM020000051">
    <property type="protein sequence ID" value="KAF9870754.1"/>
    <property type="molecule type" value="Genomic_DNA"/>
</dbReference>
<feature type="domain" description="Calcium channel YVC1-like C-terminal transmembrane" evidence="15">
    <location>
        <begin position="286"/>
        <end position="585"/>
    </location>
</feature>
<dbReference type="InterPro" id="IPR000070">
    <property type="entry name" value="Pectinesterase_cat"/>
</dbReference>
<dbReference type="AlphaFoldDB" id="A0A9P6HUQ6"/>
<proteinExistence type="inferred from homology"/>
<keyword evidence="12" id="KW-1133">Transmembrane helix</keyword>
<feature type="transmembrane region" description="Helical" evidence="12">
    <location>
        <begin position="372"/>
        <end position="391"/>
    </location>
</feature>
<evidence type="ECO:0000256" key="4">
    <source>
        <dbReference type="ARBA" id="ARBA00013229"/>
    </source>
</evidence>
<name>A0A9P6HUQ6_9PEZI</name>
<evidence type="ECO:0000256" key="2">
    <source>
        <dbReference type="ARBA" id="ARBA00005184"/>
    </source>
</evidence>
<dbReference type="GO" id="GO:0005576">
    <property type="term" value="C:extracellular region"/>
    <property type="evidence" value="ECO:0007669"/>
    <property type="project" value="UniProtKB-SubCell"/>
</dbReference>
<dbReference type="EC" id="3.1.1.11" evidence="4"/>
<organism evidence="16 17">
    <name type="scientific">Colletotrichum karsti</name>
    <dbReference type="NCBI Taxonomy" id="1095194"/>
    <lineage>
        <taxon>Eukaryota</taxon>
        <taxon>Fungi</taxon>
        <taxon>Dikarya</taxon>
        <taxon>Ascomycota</taxon>
        <taxon>Pezizomycotina</taxon>
        <taxon>Sordariomycetes</taxon>
        <taxon>Hypocreomycetidae</taxon>
        <taxon>Glomerellales</taxon>
        <taxon>Glomerellaceae</taxon>
        <taxon>Colletotrichum</taxon>
        <taxon>Colletotrichum boninense species complex</taxon>
    </lineage>
</organism>
<keyword evidence="6" id="KW-0732">Signal</keyword>
<dbReference type="GeneID" id="62167644"/>
<evidence type="ECO:0000313" key="17">
    <source>
        <dbReference type="Proteomes" id="UP000781932"/>
    </source>
</evidence>
<dbReference type="GO" id="GO:0042545">
    <property type="term" value="P:cell wall modification"/>
    <property type="evidence" value="ECO:0007669"/>
    <property type="project" value="InterPro"/>
</dbReference>
<keyword evidence="12" id="KW-0812">Transmembrane</keyword>
<protein>
    <recommendedName>
        <fullName evidence="4">pectinesterase</fullName>
        <ecNumber evidence="4">3.1.1.11</ecNumber>
    </recommendedName>
</protein>
<dbReference type="InterPro" id="IPR011050">
    <property type="entry name" value="Pectin_lyase_fold/virulence"/>
</dbReference>
<accession>A0A9P6HUQ6</accession>
<comment type="pathway">
    <text evidence="2">Glycan metabolism; pectin degradation; 2-dehydro-3-deoxy-D-gluconate from pectin: step 1/5.</text>
</comment>
<gene>
    <name evidence="16" type="ORF">CkaCkLH20_11856</name>
</gene>
<dbReference type="PANTHER" id="PTHR35859:SF1">
    <property type="entry name" value="NONSELECTIVE CATION CHANNEL PROTEIN"/>
    <property type="match status" value="1"/>
</dbReference>
<dbReference type="InterPro" id="IPR012334">
    <property type="entry name" value="Pectin_lyas_fold"/>
</dbReference>
<dbReference type="Pfam" id="PF23190">
    <property type="entry name" value="LHD_TRPY1"/>
    <property type="match status" value="1"/>
</dbReference>
<comment type="caution">
    <text evidence="16">The sequence shown here is derived from an EMBL/GenBank/DDBJ whole genome shotgun (WGS) entry which is preliminary data.</text>
</comment>
<dbReference type="InterPro" id="IPR052971">
    <property type="entry name" value="TRP_calcium_channel"/>
</dbReference>
<evidence type="ECO:0000259" key="14">
    <source>
        <dbReference type="Pfam" id="PF23190"/>
    </source>
</evidence>
<feature type="domain" description="Pectinesterase catalytic" evidence="13">
    <location>
        <begin position="673"/>
        <end position="930"/>
    </location>
</feature>
<feature type="domain" description="YVC1 N-terminal linker helical" evidence="14">
    <location>
        <begin position="64"/>
        <end position="238"/>
    </location>
</feature>
<dbReference type="Pfam" id="PF01095">
    <property type="entry name" value="Pectinesterase"/>
    <property type="match status" value="1"/>
</dbReference>
<dbReference type="FunFam" id="2.160.20.10:FF:000014">
    <property type="entry name" value="Pectinesterase"/>
    <property type="match status" value="1"/>
</dbReference>
<dbReference type="Gene3D" id="2.160.20.10">
    <property type="entry name" value="Single-stranded right-handed beta-helix, Pectin lyase-like"/>
    <property type="match status" value="1"/>
</dbReference>
<reference evidence="16" key="2">
    <citation type="submission" date="2020-11" db="EMBL/GenBank/DDBJ databases">
        <title>Whole genome sequencing of Colletotrichum sp.</title>
        <authorList>
            <person name="Li H."/>
        </authorList>
    </citation>
    <scope>NUCLEOTIDE SEQUENCE</scope>
    <source>
        <strain evidence="16">CkLH20</strain>
    </source>
</reference>
<evidence type="ECO:0000256" key="9">
    <source>
        <dbReference type="ARBA" id="ARBA00047928"/>
    </source>
</evidence>
<reference evidence="16" key="1">
    <citation type="submission" date="2020-03" db="EMBL/GenBank/DDBJ databases">
        <authorList>
            <person name="He L."/>
        </authorList>
    </citation>
    <scope>NUCLEOTIDE SEQUENCE</scope>
    <source>
        <strain evidence="16">CkLH20</strain>
    </source>
</reference>
<evidence type="ECO:0000256" key="10">
    <source>
        <dbReference type="PROSITE-ProRule" id="PRU10040"/>
    </source>
</evidence>
<evidence type="ECO:0000259" key="15">
    <source>
        <dbReference type="Pfam" id="PF23317"/>
    </source>
</evidence>
<evidence type="ECO:0000256" key="6">
    <source>
        <dbReference type="ARBA" id="ARBA00022729"/>
    </source>
</evidence>
<dbReference type="Pfam" id="PF23317">
    <property type="entry name" value="YVC1_C"/>
    <property type="match status" value="1"/>
</dbReference>
<keyword evidence="8" id="KW-0063">Aspartyl esterase</keyword>
<evidence type="ECO:0000256" key="7">
    <source>
        <dbReference type="ARBA" id="ARBA00022801"/>
    </source>
</evidence>
<keyword evidence="5" id="KW-0964">Secreted</keyword>
<feature type="transmembrane region" description="Helical" evidence="12">
    <location>
        <begin position="412"/>
        <end position="432"/>
    </location>
</feature>
<evidence type="ECO:0000256" key="3">
    <source>
        <dbReference type="ARBA" id="ARBA00008891"/>
    </source>
</evidence>
<comment type="similarity">
    <text evidence="3">Belongs to the pectinesterase family.</text>
</comment>
<dbReference type="PROSITE" id="PS00503">
    <property type="entry name" value="PECTINESTERASE_2"/>
    <property type="match status" value="1"/>
</dbReference>
<feature type="region of interest" description="Disordered" evidence="11">
    <location>
        <begin position="1"/>
        <end position="34"/>
    </location>
</feature>
<dbReference type="RefSeq" id="XP_038740215.1">
    <property type="nucleotide sequence ID" value="XM_038894570.1"/>
</dbReference>
<dbReference type="InterPro" id="IPR033131">
    <property type="entry name" value="Pectinesterase_Asp_AS"/>
</dbReference>
<evidence type="ECO:0000256" key="5">
    <source>
        <dbReference type="ARBA" id="ARBA00022525"/>
    </source>
</evidence>
<sequence length="965" mass="107057">MEQAEGPRTPDLIDWSRPLSPWGDGDAEAPGASGIDPDLEAERHISASATGSISTEIPPSVYFTIHRIRRLILASIDDPYTLDQLREPRMNSLVVRPLVDRLYDPDDPTIVYCLLANRIQFLRQHTSTAHQTVNVSRAALCELVASRVLRRYHEDHPGQIGLLILAHILVEGFDPFQGAPEEVESECRQLQWPIQRRDGHERKLTALELAIISESKVFLSSSACQRLVDAVYQGVVTYTPLSFVDILPDHYEFISVSLYEPHRAPILDERRMIVPWIRRVTEFCQFLTLVALYMMTMVNRSSPSLSAWECFFAVYTAGWTLNEFAAIIEHGWAVHSQTLWSFLDITFCFIFSCYVFARIYDVLGYGGVIADGYGVHILCVAAPVLLTRVAFTIMPDNIVFIAMHAMMKDFTLLTFIAIWCFAGFLLALQWLIGSNAATSGAGDKTPLTWFETCKWLIWTWFGLDGTGIDRSSDFHPILGPALMIAFAFLGNILFLTLLVALLSNTFSKIIADAPAEIQFRRAVITFAGVKSDSIFAYPPPFNLLALAVLLPLKSALSSRSFHSLNVTLIRALNAPALLLISALERQRIAHPRRARSQSVLHWNFSGFNPHGDIQAVFKAEPPPAVEPSLAAAVPLEVGVSVDEADARKCGGKFAETRPPRHSLVVDGSGKEPDSFPTINKAIAALKNTTEEQTVFVFPGTYTEQVYIPNHAGPITIQGYTCDTRSYKANQATLTGNLSRQVANLTSNDQTATLRIWSDNMKIYNLNIANTFGQADKNGQALAVSAQKTNLGFYGCKFTGYQDTIYANEGRQIYAKSYINGAVDFVFGLRASAWFETCDIETIGTGYITANGREAANNTSFYVFNNAKVNGTSGKASTFLGRPWRQFSRVVFQNSELGDVVKPAGWSIWDKTQSTDNVFYKEFNNKGPGAAGPRANFSSALDKPISPVTVLGKGFEKEWWVDPSYL</sequence>
<feature type="active site" evidence="10">
    <location>
        <position position="823"/>
    </location>
</feature>
<evidence type="ECO:0000256" key="1">
    <source>
        <dbReference type="ARBA" id="ARBA00004613"/>
    </source>
</evidence>
<feature type="transmembrane region" description="Helical" evidence="12">
    <location>
        <begin position="339"/>
        <end position="360"/>
    </location>
</feature>
<evidence type="ECO:0000259" key="13">
    <source>
        <dbReference type="Pfam" id="PF01095"/>
    </source>
</evidence>
<comment type="catalytic activity">
    <reaction evidence="9">
        <text>[(1-&gt;4)-alpha-D-galacturonosyl methyl ester](n) + n H2O = [(1-&gt;4)-alpha-D-galacturonosyl](n) + n methanol + n H(+)</text>
        <dbReference type="Rhea" id="RHEA:22380"/>
        <dbReference type="Rhea" id="RHEA-COMP:14570"/>
        <dbReference type="Rhea" id="RHEA-COMP:14573"/>
        <dbReference type="ChEBI" id="CHEBI:15377"/>
        <dbReference type="ChEBI" id="CHEBI:15378"/>
        <dbReference type="ChEBI" id="CHEBI:17790"/>
        <dbReference type="ChEBI" id="CHEBI:140522"/>
        <dbReference type="ChEBI" id="CHEBI:140523"/>
        <dbReference type="EC" id="3.1.1.11"/>
    </reaction>
</comment>
<comment type="subcellular location">
    <subcellularLocation>
        <location evidence="1">Secreted</location>
    </subcellularLocation>
</comment>
<feature type="transmembrane region" description="Helical" evidence="12">
    <location>
        <begin position="477"/>
        <end position="502"/>
    </location>
</feature>
<evidence type="ECO:0000256" key="12">
    <source>
        <dbReference type="SAM" id="Phobius"/>
    </source>
</evidence>
<dbReference type="OrthoDB" id="2373987at2759"/>
<evidence type="ECO:0000256" key="8">
    <source>
        <dbReference type="ARBA" id="ARBA00023085"/>
    </source>
</evidence>